<dbReference type="Pfam" id="PF26119">
    <property type="entry name" value="DUF8036"/>
    <property type="match status" value="1"/>
</dbReference>
<keyword evidence="1" id="KW-0472">Membrane</keyword>
<dbReference type="RefSeq" id="WP_257742138.1">
    <property type="nucleotide sequence ID" value="NZ_CP096115.1"/>
</dbReference>
<dbReference type="Proteomes" id="UP001060368">
    <property type="component" value="Chromosome"/>
</dbReference>
<feature type="transmembrane region" description="Helical" evidence="1">
    <location>
        <begin position="118"/>
        <end position="141"/>
    </location>
</feature>
<keyword evidence="3" id="KW-1185">Reference proteome</keyword>
<feature type="transmembrane region" description="Helical" evidence="1">
    <location>
        <begin position="57"/>
        <end position="81"/>
    </location>
</feature>
<dbReference type="KEGG" id="mend:L6E24_11555"/>
<dbReference type="InterPro" id="IPR058349">
    <property type="entry name" value="DUF8036"/>
</dbReference>
<reference evidence="2" key="1">
    <citation type="submission" date="2022-04" db="EMBL/GenBank/DDBJ databases">
        <title>Complete genome of Methanoplanus endosymbiosus DSM 3599.</title>
        <authorList>
            <person name="Chen S.-C."/>
            <person name="You Y.-T."/>
            <person name="Zhou Y.-Z."/>
            <person name="Lai M.-C."/>
        </authorList>
    </citation>
    <scope>NUCLEOTIDE SEQUENCE</scope>
    <source>
        <strain evidence="2">DSM 3599</strain>
    </source>
</reference>
<proteinExistence type="predicted"/>
<dbReference type="GeneID" id="74308346"/>
<name>A0A9E7PR54_9EURY</name>
<keyword evidence="1" id="KW-0812">Transmembrane</keyword>
<evidence type="ECO:0000313" key="3">
    <source>
        <dbReference type="Proteomes" id="UP001060368"/>
    </source>
</evidence>
<feature type="transmembrane region" description="Helical" evidence="1">
    <location>
        <begin position="7"/>
        <end position="28"/>
    </location>
</feature>
<sequence length="146" mass="15987">MKNNSIILIITISVIAILFAGFTIPSFVKMPHHEADDNPEQPQNTGNMEPPIKEENIQIKTLISFINLGLIIPLFIIYAGIYRKIKSSFTLGLMAVIFALGMYAVTSNPIIVTLLGGFPGYVGIFQIIPDLCATAALLILIRISLE</sequence>
<evidence type="ECO:0000313" key="2">
    <source>
        <dbReference type="EMBL" id="UUX91987.1"/>
    </source>
</evidence>
<organism evidence="2 3">
    <name type="scientific">Methanoplanus endosymbiosus</name>
    <dbReference type="NCBI Taxonomy" id="33865"/>
    <lineage>
        <taxon>Archaea</taxon>
        <taxon>Methanobacteriati</taxon>
        <taxon>Methanobacteriota</taxon>
        <taxon>Stenosarchaea group</taxon>
        <taxon>Methanomicrobia</taxon>
        <taxon>Methanomicrobiales</taxon>
        <taxon>Methanomicrobiaceae</taxon>
        <taxon>Methanoplanus</taxon>
    </lineage>
</organism>
<dbReference type="EMBL" id="CP096115">
    <property type="protein sequence ID" value="UUX91987.1"/>
    <property type="molecule type" value="Genomic_DNA"/>
</dbReference>
<keyword evidence="1" id="KW-1133">Transmembrane helix</keyword>
<evidence type="ECO:0000256" key="1">
    <source>
        <dbReference type="SAM" id="Phobius"/>
    </source>
</evidence>
<accession>A0A9E7PR54</accession>
<protein>
    <submittedName>
        <fullName evidence="2">Uncharacterized protein</fullName>
    </submittedName>
</protein>
<gene>
    <name evidence="2" type="ORF">L6E24_11555</name>
</gene>
<feature type="transmembrane region" description="Helical" evidence="1">
    <location>
        <begin position="88"/>
        <end position="106"/>
    </location>
</feature>
<dbReference type="AlphaFoldDB" id="A0A9E7PR54"/>